<name>A0A379Y373_SERMA</name>
<accession>A0A379Y373</accession>
<dbReference type="PANTHER" id="PTHR11575">
    <property type="entry name" value="5'-NUCLEOTIDASE-RELATED"/>
    <property type="match status" value="1"/>
</dbReference>
<evidence type="ECO:0000313" key="2">
    <source>
        <dbReference type="EMBL" id="SUI40292.1"/>
    </source>
</evidence>
<dbReference type="Proteomes" id="UP000254765">
    <property type="component" value="Unassembled WGS sequence"/>
</dbReference>
<dbReference type="InterPro" id="IPR006146">
    <property type="entry name" value="5'-Nucleotdase_CS"/>
</dbReference>
<evidence type="ECO:0000256" key="1">
    <source>
        <dbReference type="SAM" id="SignalP"/>
    </source>
</evidence>
<dbReference type="AlphaFoldDB" id="A0A379Y373"/>
<dbReference type="GO" id="GO:0030288">
    <property type="term" value="C:outer membrane-bounded periplasmic space"/>
    <property type="evidence" value="ECO:0007669"/>
    <property type="project" value="TreeGrafter"/>
</dbReference>
<reference evidence="2 3" key="1">
    <citation type="submission" date="2018-06" db="EMBL/GenBank/DDBJ databases">
        <authorList>
            <consortium name="Pathogen Informatics"/>
            <person name="Doyle S."/>
        </authorList>
    </citation>
    <scope>NUCLEOTIDE SEQUENCE [LARGE SCALE GENOMIC DNA]</scope>
    <source>
        <strain evidence="2 3">NCTC10211</strain>
    </source>
</reference>
<dbReference type="Gene3D" id="3.60.21.10">
    <property type="match status" value="1"/>
</dbReference>
<evidence type="ECO:0000313" key="3">
    <source>
        <dbReference type="Proteomes" id="UP000254765"/>
    </source>
</evidence>
<dbReference type="InterPro" id="IPR029052">
    <property type="entry name" value="Metallo-depent_PP-like"/>
</dbReference>
<dbReference type="PROSITE" id="PS00785">
    <property type="entry name" value="5_NUCLEOTIDASE_1"/>
    <property type="match status" value="1"/>
</dbReference>
<feature type="signal peptide" evidence="1">
    <location>
        <begin position="1"/>
        <end position="21"/>
    </location>
</feature>
<keyword evidence="2" id="KW-0378">Hydrolase</keyword>
<dbReference type="GO" id="GO:0008254">
    <property type="term" value="F:3'-nucleotidase activity"/>
    <property type="evidence" value="ECO:0007669"/>
    <property type="project" value="UniProtKB-EC"/>
</dbReference>
<dbReference type="EMBL" id="UGYK01000002">
    <property type="protein sequence ID" value="SUI40292.1"/>
    <property type="molecule type" value="Genomic_DNA"/>
</dbReference>
<gene>
    <name evidence="2" type="primary">cpdB_1</name>
    <name evidence="2" type="ORF">NCTC10211_00648</name>
</gene>
<dbReference type="PANTHER" id="PTHR11575:SF6">
    <property type="entry name" value="2',3'-CYCLIC-NUCLEOTIDE 2'-PHOSPHODIESTERASE_3'-NUCLEOTIDASE"/>
    <property type="match status" value="1"/>
</dbReference>
<dbReference type="GO" id="GO:0009166">
    <property type="term" value="P:nucleotide catabolic process"/>
    <property type="evidence" value="ECO:0007669"/>
    <property type="project" value="InterPro"/>
</dbReference>
<sequence>MMKHPLTLSALALLVCASAQAATVDLRVLETTDLHSNMMDFDYYKDTPTDKFGLVRTASLIQQARQQAANAVLVDNGDIIQGSPLGDYMAAKGLKPGDVHPVYKAMNTLDYVVGKHRQP</sequence>
<dbReference type="EC" id="3.1.3.6" evidence="2"/>
<protein>
    <submittedName>
        <fullName evidence="2">2',3'-cyclic-nucleotide 2'-phosphodiesterase/3'-nucleotidase</fullName>
        <ecNumber evidence="2">3.1.3.6</ecNumber>
    </submittedName>
</protein>
<dbReference type="GO" id="GO:0046872">
    <property type="term" value="F:metal ion binding"/>
    <property type="evidence" value="ECO:0007669"/>
    <property type="project" value="InterPro"/>
</dbReference>
<organism evidence="2 3">
    <name type="scientific">Serratia marcescens</name>
    <dbReference type="NCBI Taxonomy" id="615"/>
    <lineage>
        <taxon>Bacteria</taxon>
        <taxon>Pseudomonadati</taxon>
        <taxon>Pseudomonadota</taxon>
        <taxon>Gammaproteobacteria</taxon>
        <taxon>Enterobacterales</taxon>
        <taxon>Yersiniaceae</taxon>
        <taxon>Serratia</taxon>
    </lineage>
</organism>
<dbReference type="InterPro" id="IPR006179">
    <property type="entry name" value="5_nucleotidase/apyrase"/>
</dbReference>
<dbReference type="GO" id="GO:0000166">
    <property type="term" value="F:nucleotide binding"/>
    <property type="evidence" value="ECO:0007669"/>
    <property type="project" value="InterPro"/>
</dbReference>
<proteinExistence type="predicted"/>
<feature type="chain" id="PRO_5016615033" evidence="1">
    <location>
        <begin position="22"/>
        <end position="119"/>
    </location>
</feature>
<keyword evidence="1" id="KW-0732">Signal</keyword>
<dbReference type="SUPFAM" id="SSF56300">
    <property type="entry name" value="Metallo-dependent phosphatases"/>
    <property type="match status" value="1"/>
</dbReference>